<dbReference type="RefSeq" id="WP_235055612.1">
    <property type="nucleotide sequence ID" value="NZ_JAKFHA010000019.1"/>
</dbReference>
<name>A0AA41Q4R0_9ACTN</name>
<evidence type="ECO:0000256" key="2">
    <source>
        <dbReference type="PROSITE-ProRule" id="PRU00335"/>
    </source>
</evidence>
<sequence>MNTTGSSVLARALAADGAADATDATTERILDAAREQFATFGLRRSTVEDVARRAGVGRVTVYRRFDTKNTLVEAVLVRECRRFLAAFDAEVAALPTMEERIVAGFVLALRDARSALIGRLLELEPDTALPYLTTRGGPLLAVIRDYLAASFVRAPDATAVDADEAARVAEIFVRLTISFVLTPQSIVPVDDESAAGDFARRFLAPMVTGPRPGAAQ</sequence>
<evidence type="ECO:0000259" key="3">
    <source>
        <dbReference type="PROSITE" id="PS50977"/>
    </source>
</evidence>
<feature type="domain" description="HTH tetR-type" evidence="3">
    <location>
        <begin position="23"/>
        <end position="83"/>
    </location>
</feature>
<proteinExistence type="predicted"/>
<dbReference type="PRINTS" id="PR00455">
    <property type="entry name" value="HTHTETR"/>
</dbReference>
<accession>A0AA41Q4R0</accession>
<dbReference type="PANTHER" id="PTHR30055:SF153">
    <property type="entry name" value="HTH-TYPE TRANSCRIPTIONAL REPRESSOR RV3405C"/>
    <property type="match status" value="1"/>
</dbReference>
<dbReference type="GO" id="GO:0003700">
    <property type="term" value="F:DNA-binding transcription factor activity"/>
    <property type="evidence" value="ECO:0007669"/>
    <property type="project" value="TreeGrafter"/>
</dbReference>
<keyword evidence="1 2" id="KW-0238">DNA-binding</keyword>
<dbReference type="SUPFAM" id="SSF46689">
    <property type="entry name" value="Homeodomain-like"/>
    <property type="match status" value="1"/>
</dbReference>
<evidence type="ECO:0000313" key="4">
    <source>
        <dbReference type="EMBL" id="MCF2530945.1"/>
    </source>
</evidence>
<dbReference type="InterPro" id="IPR009057">
    <property type="entry name" value="Homeodomain-like_sf"/>
</dbReference>
<reference evidence="4" key="1">
    <citation type="submission" date="2022-01" db="EMBL/GenBank/DDBJ databases">
        <title>Genome-Based Taxonomic Classification of the Phylum Actinobacteria.</title>
        <authorList>
            <person name="Gao Y."/>
        </authorList>
    </citation>
    <scope>NUCLEOTIDE SEQUENCE</scope>
    <source>
        <strain evidence="4">KLBMP 8922</strain>
    </source>
</reference>
<dbReference type="InterPro" id="IPR050109">
    <property type="entry name" value="HTH-type_TetR-like_transc_reg"/>
</dbReference>
<feature type="DNA-binding region" description="H-T-H motif" evidence="2">
    <location>
        <begin position="46"/>
        <end position="65"/>
    </location>
</feature>
<protein>
    <submittedName>
        <fullName evidence="4">TetR/AcrR family transcriptional regulator</fullName>
    </submittedName>
</protein>
<dbReference type="Proteomes" id="UP001165378">
    <property type="component" value="Unassembled WGS sequence"/>
</dbReference>
<dbReference type="EMBL" id="JAKFHA010000019">
    <property type="protein sequence ID" value="MCF2530945.1"/>
    <property type="molecule type" value="Genomic_DNA"/>
</dbReference>
<dbReference type="PROSITE" id="PS50977">
    <property type="entry name" value="HTH_TETR_2"/>
    <property type="match status" value="1"/>
</dbReference>
<evidence type="ECO:0000313" key="5">
    <source>
        <dbReference type="Proteomes" id="UP001165378"/>
    </source>
</evidence>
<dbReference type="GO" id="GO:0000976">
    <property type="term" value="F:transcription cis-regulatory region binding"/>
    <property type="evidence" value="ECO:0007669"/>
    <property type="project" value="TreeGrafter"/>
</dbReference>
<dbReference type="PANTHER" id="PTHR30055">
    <property type="entry name" value="HTH-TYPE TRANSCRIPTIONAL REGULATOR RUTR"/>
    <property type="match status" value="1"/>
</dbReference>
<dbReference type="AlphaFoldDB" id="A0AA41Q4R0"/>
<gene>
    <name evidence="4" type="ORF">LZ495_27540</name>
</gene>
<dbReference type="Gene3D" id="1.10.357.10">
    <property type="entry name" value="Tetracycline Repressor, domain 2"/>
    <property type="match status" value="1"/>
</dbReference>
<organism evidence="4 5">
    <name type="scientific">Yinghuangia soli</name>
    <dbReference type="NCBI Taxonomy" id="2908204"/>
    <lineage>
        <taxon>Bacteria</taxon>
        <taxon>Bacillati</taxon>
        <taxon>Actinomycetota</taxon>
        <taxon>Actinomycetes</taxon>
        <taxon>Kitasatosporales</taxon>
        <taxon>Streptomycetaceae</taxon>
        <taxon>Yinghuangia</taxon>
    </lineage>
</organism>
<dbReference type="InterPro" id="IPR040611">
    <property type="entry name" value="AlkX_C"/>
</dbReference>
<dbReference type="InterPro" id="IPR001647">
    <property type="entry name" value="HTH_TetR"/>
</dbReference>
<comment type="caution">
    <text evidence="4">The sequence shown here is derived from an EMBL/GenBank/DDBJ whole genome shotgun (WGS) entry which is preliminary data.</text>
</comment>
<evidence type="ECO:0000256" key="1">
    <source>
        <dbReference type="ARBA" id="ARBA00023125"/>
    </source>
</evidence>
<dbReference type="Pfam" id="PF18556">
    <property type="entry name" value="TetR_C_35"/>
    <property type="match status" value="1"/>
</dbReference>
<keyword evidence="5" id="KW-1185">Reference proteome</keyword>
<dbReference type="Pfam" id="PF00440">
    <property type="entry name" value="TetR_N"/>
    <property type="match status" value="1"/>
</dbReference>